<keyword evidence="4" id="KW-1185">Reference proteome</keyword>
<feature type="chain" id="PRO_5041324503" evidence="2">
    <location>
        <begin position="29"/>
        <end position="267"/>
    </location>
</feature>
<protein>
    <submittedName>
        <fullName evidence="3">Uncharacterized protein</fullName>
    </submittedName>
</protein>
<gene>
    <name evidence="3" type="ORF">F5878DRAFT_615195</name>
</gene>
<evidence type="ECO:0000313" key="3">
    <source>
        <dbReference type="EMBL" id="KAJ3839815.1"/>
    </source>
</evidence>
<dbReference type="EMBL" id="MU806108">
    <property type="protein sequence ID" value="KAJ3839815.1"/>
    <property type="molecule type" value="Genomic_DNA"/>
</dbReference>
<comment type="caution">
    <text evidence="3">The sequence shown here is derived from an EMBL/GenBank/DDBJ whole genome shotgun (WGS) entry which is preliminary data.</text>
</comment>
<dbReference type="AlphaFoldDB" id="A0AA38PBV0"/>
<evidence type="ECO:0000313" key="4">
    <source>
        <dbReference type="Proteomes" id="UP001163846"/>
    </source>
</evidence>
<feature type="region of interest" description="Disordered" evidence="1">
    <location>
        <begin position="85"/>
        <end position="111"/>
    </location>
</feature>
<evidence type="ECO:0000256" key="1">
    <source>
        <dbReference type="SAM" id="MobiDB-lite"/>
    </source>
</evidence>
<dbReference type="Proteomes" id="UP001163846">
    <property type="component" value="Unassembled WGS sequence"/>
</dbReference>
<organism evidence="3 4">
    <name type="scientific">Lentinula raphanica</name>
    <dbReference type="NCBI Taxonomy" id="153919"/>
    <lineage>
        <taxon>Eukaryota</taxon>
        <taxon>Fungi</taxon>
        <taxon>Dikarya</taxon>
        <taxon>Basidiomycota</taxon>
        <taxon>Agaricomycotina</taxon>
        <taxon>Agaricomycetes</taxon>
        <taxon>Agaricomycetidae</taxon>
        <taxon>Agaricales</taxon>
        <taxon>Marasmiineae</taxon>
        <taxon>Omphalotaceae</taxon>
        <taxon>Lentinula</taxon>
    </lineage>
</organism>
<evidence type="ECO:0000256" key="2">
    <source>
        <dbReference type="SAM" id="SignalP"/>
    </source>
</evidence>
<name>A0AA38PBV0_9AGAR</name>
<proteinExistence type="predicted"/>
<accession>A0AA38PBV0</accession>
<reference evidence="3" key="1">
    <citation type="submission" date="2022-08" db="EMBL/GenBank/DDBJ databases">
        <authorList>
            <consortium name="DOE Joint Genome Institute"/>
            <person name="Min B."/>
            <person name="Riley R."/>
            <person name="Sierra-Patev S."/>
            <person name="Naranjo-Ortiz M."/>
            <person name="Looney B."/>
            <person name="Konkel Z."/>
            <person name="Slot J.C."/>
            <person name="Sakamoto Y."/>
            <person name="Steenwyk J.L."/>
            <person name="Rokas A."/>
            <person name="Carro J."/>
            <person name="Camarero S."/>
            <person name="Ferreira P."/>
            <person name="Molpeceres G."/>
            <person name="Ruiz-Duenas F.J."/>
            <person name="Serrano A."/>
            <person name="Henrissat B."/>
            <person name="Drula E."/>
            <person name="Hughes K.W."/>
            <person name="Mata J.L."/>
            <person name="Ishikawa N.K."/>
            <person name="Vargas-Isla R."/>
            <person name="Ushijima S."/>
            <person name="Smith C.A."/>
            <person name="Ahrendt S."/>
            <person name="Andreopoulos W."/>
            <person name="He G."/>
            <person name="Labutti K."/>
            <person name="Lipzen A."/>
            <person name="Ng V."/>
            <person name="Sandor L."/>
            <person name="Barry K."/>
            <person name="Martinez A.T."/>
            <person name="Xiao Y."/>
            <person name="Gibbons J.G."/>
            <person name="Terashima K."/>
            <person name="Hibbett D.S."/>
            <person name="Grigoriev I.V."/>
        </authorList>
    </citation>
    <scope>NUCLEOTIDE SEQUENCE</scope>
    <source>
        <strain evidence="3">TFB9207</strain>
    </source>
</reference>
<sequence length="267" mass="30330">MKIPSIRNLVLIQLLPLISMSTFIRVAASPVIRVPTAHNMELEGRGLPTRDGVPALGPVCYFLLTSSSIERKLGTNFDPKRRLTIENGGALDEQGSKSRRFDCGRRPPTEGRKDDDWLCVLESRNIEAYKKDTPLINGEFSADSDPIKLETYFNQGKGEQYINYQTLMKETLGLQARCYSPTLVQEMKEKNREPFPDIPWKDWGIQNWNNQAQPPTHDVGGTIVHALAEAYHPQWETLTVPSTRLSFGYVPHRLLPQFPSRFRDPGH</sequence>
<feature type="compositionally biased region" description="Basic and acidic residues" evidence="1">
    <location>
        <begin position="94"/>
        <end position="111"/>
    </location>
</feature>
<keyword evidence="2" id="KW-0732">Signal</keyword>
<feature type="signal peptide" evidence="2">
    <location>
        <begin position="1"/>
        <end position="28"/>
    </location>
</feature>